<evidence type="ECO:0000256" key="7">
    <source>
        <dbReference type="ARBA" id="ARBA00023180"/>
    </source>
</evidence>
<dbReference type="PANTHER" id="PTHR42643">
    <property type="entry name" value="IONOTROPIC RECEPTOR 20A-RELATED"/>
    <property type="match status" value="1"/>
</dbReference>
<keyword evidence="10" id="KW-1185">Reference proteome</keyword>
<feature type="transmembrane region" description="Helical" evidence="8">
    <location>
        <begin position="401"/>
        <end position="423"/>
    </location>
</feature>
<dbReference type="EMBL" id="CAJNRD030001120">
    <property type="protein sequence ID" value="CAG5093145.1"/>
    <property type="molecule type" value="Genomic_DNA"/>
</dbReference>
<proteinExistence type="predicted"/>
<comment type="caution">
    <text evidence="9">The sequence shown here is derived from an EMBL/GenBank/DDBJ whole genome shotgun (WGS) entry which is preliminary data.</text>
</comment>
<organism evidence="9 10">
    <name type="scientific">Cotesia congregata</name>
    <name type="common">Parasitoid wasp</name>
    <name type="synonym">Apanteles congregatus</name>
    <dbReference type="NCBI Taxonomy" id="51543"/>
    <lineage>
        <taxon>Eukaryota</taxon>
        <taxon>Metazoa</taxon>
        <taxon>Ecdysozoa</taxon>
        <taxon>Arthropoda</taxon>
        <taxon>Hexapoda</taxon>
        <taxon>Insecta</taxon>
        <taxon>Pterygota</taxon>
        <taxon>Neoptera</taxon>
        <taxon>Endopterygota</taxon>
        <taxon>Hymenoptera</taxon>
        <taxon>Apocrita</taxon>
        <taxon>Ichneumonoidea</taxon>
        <taxon>Braconidae</taxon>
        <taxon>Microgastrinae</taxon>
        <taxon>Cotesia</taxon>
    </lineage>
</organism>
<sequence>MASMFYKNIRIITHCLRTFVTYICQNFDFDRTRKLNGYTIKAATTYKEKIYISQDKANFYGSIELKDSVNIKLLTAIAKALDVLIELYPLPESNHGESNETVLGNWFLNKQVDMLASEVVLTINSEVKSTITELSYPLKYLSDVIVTHNRGLETPLEKMYDYYGYLIISSTIIISLVTFAWIYFLKGMKKEENNKLSFAIFECLRLMVNTSLNTHMHKPAIRVFFSVVFLYFLIIQATFSGHLATFLTKPVYRKNVEDLADLLDPRYSKIYARNAMKEYITDRLLLEKMVFSDENCQNFIGNSTSNACIEIDLNMVNAIHSYDLHVAKHPLLNRHAGFLYRCGWSLSSQINNKIMSLVQSGILYKWYEIFLHPINKNLQMRNEELTTENHYRPLVYDDLKFVFILLSIGLFCAFVCFVVEIVLHKLKVSCEIEKKRNQKTKIRSILIPTGYIMDGGVLKVHIYKHGMFSKSYEDFKTLSFTYLRLR</sequence>
<evidence type="ECO:0000256" key="8">
    <source>
        <dbReference type="SAM" id="Phobius"/>
    </source>
</evidence>
<protein>
    <submittedName>
        <fullName evidence="9">Uncharacterized protein</fullName>
    </submittedName>
</protein>
<keyword evidence="2" id="KW-1003">Cell membrane</keyword>
<dbReference type="AlphaFoldDB" id="A0A8J2MI41"/>
<evidence type="ECO:0000256" key="5">
    <source>
        <dbReference type="ARBA" id="ARBA00023136"/>
    </source>
</evidence>
<evidence type="ECO:0000256" key="4">
    <source>
        <dbReference type="ARBA" id="ARBA00022989"/>
    </source>
</evidence>
<evidence type="ECO:0000313" key="9">
    <source>
        <dbReference type="EMBL" id="CAG5093145.1"/>
    </source>
</evidence>
<dbReference type="GO" id="GO:0005886">
    <property type="term" value="C:plasma membrane"/>
    <property type="evidence" value="ECO:0007669"/>
    <property type="project" value="UniProtKB-SubCell"/>
</dbReference>
<keyword evidence="5 8" id="KW-0472">Membrane</keyword>
<comment type="subcellular location">
    <subcellularLocation>
        <location evidence="1">Cell membrane</location>
        <topology evidence="1">Multi-pass membrane protein</topology>
    </subcellularLocation>
</comment>
<accession>A0A8J2MI41</accession>
<evidence type="ECO:0000256" key="3">
    <source>
        <dbReference type="ARBA" id="ARBA00022692"/>
    </source>
</evidence>
<keyword evidence="4 8" id="KW-1133">Transmembrane helix</keyword>
<reference evidence="9" key="1">
    <citation type="submission" date="2021-04" db="EMBL/GenBank/DDBJ databases">
        <authorList>
            <person name="Chebbi M.A.C M."/>
        </authorList>
    </citation>
    <scope>NUCLEOTIDE SEQUENCE</scope>
</reference>
<gene>
    <name evidence="9" type="ORF">HICCMSTLAB_LOCUS6621</name>
</gene>
<evidence type="ECO:0000313" key="10">
    <source>
        <dbReference type="Proteomes" id="UP000786811"/>
    </source>
</evidence>
<dbReference type="PANTHER" id="PTHR42643:SF24">
    <property type="entry name" value="IONOTROPIC RECEPTOR 60A"/>
    <property type="match status" value="1"/>
</dbReference>
<dbReference type="Gene3D" id="1.10.287.70">
    <property type="match status" value="1"/>
</dbReference>
<feature type="transmembrane region" description="Helical" evidence="8">
    <location>
        <begin position="223"/>
        <end position="244"/>
    </location>
</feature>
<evidence type="ECO:0000256" key="1">
    <source>
        <dbReference type="ARBA" id="ARBA00004651"/>
    </source>
</evidence>
<keyword evidence="6" id="KW-0675">Receptor</keyword>
<dbReference type="OrthoDB" id="7679028at2759"/>
<keyword evidence="7" id="KW-0325">Glycoprotein</keyword>
<evidence type="ECO:0000256" key="2">
    <source>
        <dbReference type="ARBA" id="ARBA00022475"/>
    </source>
</evidence>
<name>A0A8J2MI41_COTCN</name>
<evidence type="ECO:0000256" key="6">
    <source>
        <dbReference type="ARBA" id="ARBA00023170"/>
    </source>
</evidence>
<feature type="transmembrane region" description="Helical" evidence="8">
    <location>
        <begin position="162"/>
        <end position="185"/>
    </location>
</feature>
<dbReference type="Proteomes" id="UP000786811">
    <property type="component" value="Unassembled WGS sequence"/>
</dbReference>
<dbReference type="SUPFAM" id="SSF53850">
    <property type="entry name" value="Periplasmic binding protein-like II"/>
    <property type="match status" value="1"/>
</dbReference>
<dbReference type="InterPro" id="IPR052192">
    <property type="entry name" value="Insect_Ionotropic_Sensory_Rcpt"/>
</dbReference>
<feature type="transmembrane region" description="Helical" evidence="8">
    <location>
        <begin position="444"/>
        <end position="463"/>
    </location>
</feature>
<keyword evidence="3 8" id="KW-0812">Transmembrane</keyword>